<dbReference type="PROSITE" id="PS00387">
    <property type="entry name" value="PPASE"/>
    <property type="match status" value="1"/>
</dbReference>
<feature type="chain" id="PRO_5016578634" description="Inorganic pyrophosphatase" evidence="12">
    <location>
        <begin position="18"/>
        <end position="302"/>
    </location>
</feature>
<evidence type="ECO:0000256" key="7">
    <source>
        <dbReference type="ARBA" id="ARBA00022801"/>
    </source>
</evidence>
<organism evidence="13 14">
    <name type="scientific">Rhizopus azygosporus</name>
    <name type="common">Rhizopus microsporus var. azygosporus</name>
    <dbReference type="NCBI Taxonomy" id="86630"/>
    <lineage>
        <taxon>Eukaryota</taxon>
        <taxon>Fungi</taxon>
        <taxon>Fungi incertae sedis</taxon>
        <taxon>Mucoromycota</taxon>
        <taxon>Mucoromycotina</taxon>
        <taxon>Mucoromycetes</taxon>
        <taxon>Mucorales</taxon>
        <taxon>Mucorineae</taxon>
        <taxon>Rhizopodaceae</taxon>
        <taxon>Rhizopus</taxon>
    </lineage>
</organism>
<feature type="signal peptide" evidence="12">
    <location>
        <begin position="1"/>
        <end position="17"/>
    </location>
</feature>
<keyword evidence="7" id="KW-0378">Hydrolase</keyword>
<gene>
    <name evidence="13" type="primary">IPP1_4</name>
    <name evidence="13" type="ORF">CU097_006665</name>
</gene>
<dbReference type="GO" id="GO:0006796">
    <property type="term" value="P:phosphate-containing compound metabolic process"/>
    <property type="evidence" value="ECO:0007669"/>
    <property type="project" value="InterPro"/>
</dbReference>
<evidence type="ECO:0000256" key="10">
    <source>
        <dbReference type="ARBA" id="ARBA00040300"/>
    </source>
</evidence>
<dbReference type="AlphaFoldDB" id="A0A367J3F8"/>
<accession>A0A367J3F8</accession>
<comment type="cofactor">
    <cofactor evidence="1">
        <name>Mg(2+)</name>
        <dbReference type="ChEBI" id="CHEBI:18420"/>
    </cofactor>
</comment>
<evidence type="ECO:0000256" key="5">
    <source>
        <dbReference type="ARBA" id="ARBA00022490"/>
    </source>
</evidence>
<keyword evidence="6" id="KW-0479">Metal-binding</keyword>
<dbReference type="SUPFAM" id="SSF50324">
    <property type="entry name" value="Inorganic pyrophosphatase"/>
    <property type="match status" value="1"/>
</dbReference>
<dbReference type="PANTHER" id="PTHR10286">
    <property type="entry name" value="INORGANIC PYROPHOSPHATASE"/>
    <property type="match status" value="1"/>
</dbReference>
<dbReference type="Pfam" id="PF00719">
    <property type="entry name" value="Pyrophosphatase"/>
    <property type="match status" value="1"/>
</dbReference>
<comment type="subcellular location">
    <subcellularLocation>
        <location evidence="2">Cytoplasm</location>
    </subcellularLocation>
</comment>
<dbReference type="GO" id="GO:0005737">
    <property type="term" value="C:cytoplasm"/>
    <property type="evidence" value="ECO:0007669"/>
    <property type="project" value="UniProtKB-SubCell"/>
</dbReference>
<dbReference type="EC" id="3.6.1.1" evidence="4"/>
<dbReference type="CDD" id="cd00412">
    <property type="entry name" value="pyrophosphatase"/>
    <property type="match status" value="1"/>
</dbReference>
<keyword evidence="12" id="KW-0732">Signal</keyword>
<dbReference type="FunFam" id="3.90.80.10:FF:000004">
    <property type="entry name" value="Inorganic pyrophosphatase"/>
    <property type="match status" value="1"/>
</dbReference>
<evidence type="ECO:0000256" key="12">
    <source>
        <dbReference type="SAM" id="SignalP"/>
    </source>
</evidence>
<evidence type="ECO:0000313" key="13">
    <source>
        <dbReference type="EMBL" id="RCH84251.1"/>
    </source>
</evidence>
<evidence type="ECO:0000256" key="11">
    <source>
        <dbReference type="ARBA" id="ARBA00047820"/>
    </source>
</evidence>
<keyword evidence="8" id="KW-0460">Magnesium</keyword>
<protein>
    <recommendedName>
        <fullName evidence="10">Inorganic pyrophosphatase</fullName>
        <ecNumber evidence="4">3.6.1.1</ecNumber>
    </recommendedName>
    <alternativeName>
        <fullName evidence="9">Pyrophosphate phospho-hydrolase</fullName>
    </alternativeName>
</protein>
<dbReference type="EMBL" id="PJQL01002418">
    <property type="protein sequence ID" value="RCH84251.1"/>
    <property type="molecule type" value="Genomic_DNA"/>
</dbReference>
<dbReference type="InterPro" id="IPR036649">
    <property type="entry name" value="Pyrophosphatase_sf"/>
</dbReference>
<dbReference type="InterPro" id="IPR008162">
    <property type="entry name" value="Pyrophosphatase"/>
</dbReference>
<evidence type="ECO:0000313" key="14">
    <source>
        <dbReference type="Proteomes" id="UP000252139"/>
    </source>
</evidence>
<evidence type="ECO:0000256" key="4">
    <source>
        <dbReference type="ARBA" id="ARBA00012146"/>
    </source>
</evidence>
<evidence type="ECO:0000256" key="3">
    <source>
        <dbReference type="ARBA" id="ARBA00006220"/>
    </source>
</evidence>
<dbReference type="STRING" id="86630.A0A367J3F8"/>
<dbReference type="GO" id="GO:0000287">
    <property type="term" value="F:magnesium ion binding"/>
    <property type="evidence" value="ECO:0007669"/>
    <property type="project" value="InterPro"/>
</dbReference>
<comment type="similarity">
    <text evidence="3">Belongs to the PPase family.</text>
</comment>
<keyword evidence="5" id="KW-0963">Cytoplasm</keyword>
<evidence type="ECO:0000256" key="1">
    <source>
        <dbReference type="ARBA" id="ARBA00001946"/>
    </source>
</evidence>
<dbReference type="Proteomes" id="UP000252139">
    <property type="component" value="Unassembled WGS sequence"/>
</dbReference>
<name>A0A367J3F8_RHIAZ</name>
<evidence type="ECO:0000256" key="8">
    <source>
        <dbReference type="ARBA" id="ARBA00022842"/>
    </source>
</evidence>
<comment type="caution">
    <text evidence="13">The sequence shown here is derived from an EMBL/GenBank/DDBJ whole genome shotgun (WGS) entry which is preliminary data.</text>
</comment>
<evidence type="ECO:0000256" key="6">
    <source>
        <dbReference type="ARBA" id="ARBA00022723"/>
    </source>
</evidence>
<dbReference type="Gene3D" id="3.90.80.10">
    <property type="entry name" value="Inorganic pyrophosphatase"/>
    <property type="match status" value="1"/>
</dbReference>
<proteinExistence type="inferred from homology"/>
<evidence type="ECO:0000256" key="9">
    <source>
        <dbReference type="ARBA" id="ARBA00032535"/>
    </source>
</evidence>
<keyword evidence="14" id="KW-1185">Reference proteome</keyword>
<comment type="catalytic activity">
    <reaction evidence="11">
        <text>diphosphate + H2O = 2 phosphate + H(+)</text>
        <dbReference type="Rhea" id="RHEA:24576"/>
        <dbReference type="ChEBI" id="CHEBI:15377"/>
        <dbReference type="ChEBI" id="CHEBI:15378"/>
        <dbReference type="ChEBI" id="CHEBI:33019"/>
        <dbReference type="ChEBI" id="CHEBI:43474"/>
        <dbReference type="EC" id="3.6.1.1"/>
    </reaction>
</comment>
<dbReference type="OrthoDB" id="1608002at2759"/>
<evidence type="ECO:0000256" key="2">
    <source>
        <dbReference type="ARBA" id="ARBA00004496"/>
    </source>
</evidence>
<reference evidence="13 14" key="1">
    <citation type="journal article" date="2018" name="G3 (Bethesda)">
        <title>Phylogenetic and Phylogenomic Definition of Rhizopus Species.</title>
        <authorList>
            <person name="Gryganskyi A.P."/>
            <person name="Golan J."/>
            <person name="Dolatabadi S."/>
            <person name="Mondo S."/>
            <person name="Robb S."/>
            <person name="Idnurm A."/>
            <person name="Muszewska A."/>
            <person name="Steczkiewicz K."/>
            <person name="Masonjones S."/>
            <person name="Liao H.L."/>
            <person name="Gajdeczka M.T."/>
            <person name="Anike F."/>
            <person name="Vuek A."/>
            <person name="Anishchenko I.M."/>
            <person name="Voigt K."/>
            <person name="de Hoog G.S."/>
            <person name="Smith M.E."/>
            <person name="Heitman J."/>
            <person name="Vilgalys R."/>
            <person name="Stajich J.E."/>
        </authorList>
    </citation>
    <scope>NUCLEOTIDE SEQUENCE [LARGE SCALE GENOMIC DNA]</scope>
    <source>
        <strain evidence="13 14">CBS 357.93</strain>
    </source>
</reference>
<dbReference type="GO" id="GO:0004427">
    <property type="term" value="F:inorganic diphosphate phosphatase activity"/>
    <property type="evidence" value="ECO:0007669"/>
    <property type="project" value="UniProtKB-EC"/>
</dbReference>
<sequence>MIFTTALILSLGSLTLASYTHRQVGAPNTMNYTLYFEENGQVISPFHDIPLFANEEKTLYNMIVEIPKWTNAKNEINKETPFNPIKQDTKDGKPRFISNIFPYKGYIWNYGAFPQTWEDPNYISPYTNKKGDNDPIDVIEVGQSVATVGEIKQVKILGILGLIDQDETDWKVVVIDHNDPLANNLTDIQDVEEHMPGYLNATCHIFKVYKTPGGNPPNTIAFNDTPRDKAFATNIVLETHEYWQSLMNGTTSRGEIQTINRRCNESIYVVDSKNKTIPKVPKAKPKPPAPVDPSSKVWYFGR</sequence>